<dbReference type="InterPro" id="IPR014914">
    <property type="entry name" value="RES_dom"/>
</dbReference>
<evidence type="ECO:0000259" key="1">
    <source>
        <dbReference type="SMART" id="SM00953"/>
    </source>
</evidence>
<dbReference type="AlphaFoldDB" id="M0QFX1"/>
<sequence length="402" mass="43508">MGISDHAMEAAERGWVDGDEWICGRCLTNPSLRRAIFEQGEQEAGTCTFCNAAMSVALLDVVVSEVAGGLSAEYDDPISEAGYDGAEGGYQTTTYNTGDLLQMHDDISADSNVVEAIANRFGSRVWCQRNPYALTPEQALVDGWDSFCDSVKKSRRYTLLVPDPNETLHAGELARHTIPGLVAGAIADANLTKVILEGARWWRVRVDADGGWHSMASAIGTPEPQYSKDNRMTPKGIGAFYGATTLDGALAEVGYPRTAGNLSAGEFEVLVPLTVIDLSTAPPIPSLFDRDRRHLRGPITFLHEFSEAIRVESPPSDVHLLGYIPTQVITEMLRYYAIPGKQIDGILWRSAKNPNEVVCALFVDHNAMIDSTAPGRPPAAARMMLDVGTVEHRSSGSSNPSV</sequence>
<feature type="domain" description="RES" evidence="1">
    <location>
        <begin position="215"/>
        <end position="375"/>
    </location>
</feature>
<dbReference type="EMBL" id="BANX01000008">
    <property type="protein sequence ID" value="GAC67463.1"/>
    <property type="molecule type" value="Genomic_DNA"/>
</dbReference>
<evidence type="ECO:0000313" key="2">
    <source>
        <dbReference type="EMBL" id="GAC67463.1"/>
    </source>
</evidence>
<dbReference type="SMART" id="SM00953">
    <property type="entry name" value="RES"/>
    <property type="match status" value="1"/>
</dbReference>
<keyword evidence="3" id="KW-1185">Reference proteome</keyword>
<evidence type="ECO:0000313" key="3">
    <source>
        <dbReference type="Proteomes" id="UP000011666"/>
    </source>
</evidence>
<comment type="caution">
    <text evidence="2">The sequence shown here is derived from an EMBL/GenBank/DDBJ whole genome shotgun (WGS) entry which is preliminary data.</text>
</comment>
<proteinExistence type="predicted"/>
<dbReference type="RefSeq" id="WP_007618685.1">
    <property type="nucleotide sequence ID" value="NZ_BANX01000008.1"/>
</dbReference>
<organism evidence="2 3">
    <name type="scientific">Gordonia soli NBRC 108243</name>
    <dbReference type="NCBI Taxonomy" id="1223545"/>
    <lineage>
        <taxon>Bacteria</taxon>
        <taxon>Bacillati</taxon>
        <taxon>Actinomycetota</taxon>
        <taxon>Actinomycetes</taxon>
        <taxon>Mycobacteriales</taxon>
        <taxon>Gordoniaceae</taxon>
        <taxon>Gordonia</taxon>
    </lineage>
</organism>
<dbReference type="eggNOG" id="ENOG5031E1X">
    <property type="taxonomic scope" value="Bacteria"/>
</dbReference>
<dbReference type="OrthoDB" id="1425103at2"/>
<dbReference type="Pfam" id="PF08808">
    <property type="entry name" value="RES"/>
    <property type="match status" value="1"/>
</dbReference>
<gene>
    <name evidence="2" type="ORF">GS4_08_00470</name>
</gene>
<reference evidence="2 3" key="1">
    <citation type="submission" date="2013-01" db="EMBL/GenBank/DDBJ databases">
        <title>Whole genome shotgun sequence of Gordonia soli NBRC 108243.</title>
        <authorList>
            <person name="Isaki-Nakamura S."/>
            <person name="Hosoyama A."/>
            <person name="Tsuchikane K."/>
            <person name="Ando Y."/>
            <person name="Baba S."/>
            <person name="Ohji S."/>
            <person name="Hamada M."/>
            <person name="Tamura T."/>
            <person name="Yamazoe A."/>
            <person name="Yamazaki S."/>
            <person name="Fujita N."/>
        </authorList>
    </citation>
    <scope>NUCLEOTIDE SEQUENCE [LARGE SCALE GENOMIC DNA]</scope>
    <source>
        <strain evidence="2 3">NBRC 108243</strain>
    </source>
</reference>
<dbReference type="InterPro" id="IPR041206">
    <property type="entry name" value="HEPN/RES_NTD1"/>
</dbReference>
<dbReference type="Pfam" id="PF18870">
    <property type="entry name" value="HEPN_RES_NTD1"/>
    <property type="match status" value="1"/>
</dbReference>
<dbReference type="Proteomes" id="UP000011666">
    <property type="component" value="Unassembled WGS sequence"/>
</dbReference>
<protein>
    <recommendedName>
        <fullName evidence="1">RES domain-containing protein</fullName>
    </recommendedName>
</protein>
<accession>M0QFX1</accession>
<name>M0QFX1_9ACTN</name>